<reference evidence="2" key="1">
    <citation type="submission" date="2020-11" db="EMBL/GenBank/DDBJ databases">
        <authorList>
            <person name="Tran Van P."/>
        </authorList>
    </citation>
    <scope>NUCLEOTIDE SEQUENCE</scope>
</reference>
<feature type="transmembrane region" description="Helical" evidence="1">
    <location>
        <begin position="165"/>
        <end position="185"/>
    </location>
</feature>
<dbReference type="EMBL" id="CAJPEV010004018">
    <property type="protein sequence ID" value="CAG0900998.1"/>
    <property type="molecule type" value="Genomic_DNA"/>
</dbReference>
<proteinExistence type="predicted"/>
<evidence type="ECO:0000313" key="3">
    <source>
        <dbReference type="Proteomes" id="UP000677054"/>
    </source>
</evidence>
<keyword evidence="3" id="KW-1185">Reference proteome</keyword>
<gene>
    <name evidence="2" type="ORF">DSTB1V02_LOCUS11761</name>
</gene>
<feature type="transmembrane region" description="Helical" evidence="1">
    <location>
        <begin position="223"/>
        <end position="245"/>
    </location>
</feature>
<name>A0A7R9ADD6_9CRUS</name>
<feature type="transmembrane region" description="Helical" evidence="1">
    <location>
        <begin position="42"/>
        <end position="60"/>
    </location>
</feature>
<protein>
    <submittedName>
        <fullName evidence="2">Uncharacterized protein</fullName>
    </submittedName>
</protein>
<accession>A0A7R9ADD6</accession>
<evidence type="ECO:0000256" key="1">
    <source>
        <dbReference type="SAM" id="Phobius"/>
    </source>
</evidence>
<keyword evidence="1" id="KW-0812">Transmembrane</keyword>
<feature type="transmembrane region" description="Helical" evidence="1">
    <location>
        <begin position="81"/>
        <end position="103"/>
    </location>
</feature>
<keyword evidence="1" id="KW-0472">Membrane</keyword>
<dbReference type="Proteomes" id="UP000677054">
    <property type="component" value="Unassembled WGS sequence"/>
</dbReference>
<dbReference type="EMBL" id="LR903535">
    <property type="protein sequence ID" value="CAD7252000.1"/>
    <property type="molecule type" value="Genomic_DNA"/>
</dbReference>
<organism evidence="2">
    <name type="scientific">Darwinula stevensoni</name>
    <dbReference type="NCBI Taxonomy" id="69355"/>
    <lineage>
        <taxon>Eukaryota</taxon>
        <taxon>Metazoa</taxon>
        <taxon>Ecdysozoa</taxon>
        <taxon>Arthropoda</taxon>
        <taxon>Crustacea</taxon>
        <taxon>Oligostraca</taxon>
        <taxon>Ostracoda</taxon>
        <taxon>Podocopa</taxon>
        <taxon>Podocopida</taxon>
        <taxon>Darwinulocopina</taxon>
        <taxon>Darwinuloidea</taxon>
        <taxon>Darwinulidae</taxon>
        <taxon>Darwinula</taxon>
    </lineage>
</organism>
<dbReference type="AlphaFoldDB" id="A0A7R9ADD6"/>
<keyword evidence="1" id="KW-1133">Transmembrane helix</keyword>
<sequence length="302" mass="34632">MAVTLWAKFRPTAALLLACGSFPFSGIFESPRPTFRVCTIPFLYSLMVSCLSFFISLEVIQRQANRFSIQENKEQEGMSPFQSVVHGILIMNLHLLSLFYQFYSLIFGRSIASLFRRFEKTFGHCSSNIPRWIPFIAIIIIALIYLLRFYLLNNMRLSLLLEYKFYYEAVIGFNSASITVLTLAFCLELAHTLHEIRTDSDSILIQTKYADVWMLAGQLGNALTYPILVSLLNNILMVFAELYNISSMIRSVSSCKSIDAMEFYKSGLNLLQQLVRLLLLTFGPYYIEEKARDGDRLFLEVA</sequence>
<feature type="transmembrane region" description="Helical" evidence="1">
    <location>
        <begin position="132"/>
        <end position="153"/>
    </location>
</feature>
<evidence type="ECO:0000313" key="2">
    <source>
        <dbReference type="EMBL" id="CAD7252000.1"/>
    </source>
</evidence>